<dbReference type="SMART" id="SM00332">
    <property type="entry name" value="PP2Cc"/>
    <property type="match status" value="1"/>
</dbReference>
<accession>A0AAJ6CIF4</accession>
<dbReference type="InterPro" id="IPR001932">
    <property type="entry name" value="PPM-type_phosphatase-like_dom"/>
</dbReference>
<evidence type="ECO:0000313" key="2">
    <source>
        <dbReference type="EMBL" id="WFD00920.1"/>
    </source>
</evidence>
<dbReference type="GO" id="GO:0004722">
    <property type="term" value="F:protein serine/threonine phosphatase activity"/>
    <property type="evidence" value="ECO:0007669"/>
    <property type="project" value="InterPro"/>
</dbReference>
<reference evidence="2 3" key="1">
    <citation type="submission" date="2023-03" db="EMBL/GenBank/DDBJ databases">
        <title>Mating type loci evolution in Malassezia.</title>
        <authorList>
            <person name="Coelho M.A."/>
        </authorList>
    </citation>
    <scope>NUCLEOTIDE SEQUENCE [LARGE SCALE GENOMIC DNA]</scope>
    <source>
        <strain evidence="2 3">CBS 9725</strain>
    </source>
</reference>
<dbReference type="PANTHER" id="PTHR13832">
    <property type="entry name" value="PROTEIN PHOSPHATASE 2C"/>
    <property type="match status" value="1"/>
</dbReference>
<dbReference type="PANTHER" id="PTHR13832:SF589">
    <property type="entry name" value="[PYRUVATE DEHYDROGENASE [ACETYL-TRANSFERRING]]-PHOSPHATASE 2, MITOCHONDRIAL"/>
    <property type="match status" value="1"/>
</dbReference>
<keyword evidence="3" id="KW-1185">Reference proteome</keyword>
<name>A0AAJ6CIF4_9BASI</name>
<dbReference type="PROSITE" id="PS51746">
    <property type="entry name" value="PPM_2"/>
    <property type="match status" value="1"/>
</dbReference>
<dbReference type="CDD" id="cd00143">
    <property type="entry name" value="PP2Cc"/>
    <property type="match status" value="1"/>
</dbReference>
<dbReference type="SUPFAM" id="SSF81606">
    <property type="entry name" value="PP2C-like"/>
    <property type="match status" value="1"/>
</dbReference>
<dbReference type="InterPro" id="IPR036457">
    <property type="entry name" value="PPM-type-like_dom_sf"/>
</dbReference>
<feature type="domain" description="PPM-type phosphatase" evidence="1">
    <location>
        <begin position="1"/>
        <end position="188"/>
    </location>
</feature>
<dbReference type="InterPro" id="IPR015655">
    <property type="entry name" value="PP2C"/>
</dbReference>
<gene>
    <name evidence="2" type="ORF">MYAM1_003676</name>
</gene>
<dbReference type="Pfam" id="PF00481">
    <property type="entry name" value="PP2C"/>
    <property type="match status" value="1"/>
</dbReference>
<proteinExistence type="predicted"/>
<evidence type="ECO:0000259" key="1">
    <source>
        <dbReference type="PROSITE" id="PS51746"/>
    </source>
</evidence>
<dbReference type="EMBL" id="CP119948">
    <property type="protein sequence ID" value="WFD00920.1"/>
    <property type="molecule type" value="Genomic_DNA"/>
</dbReference>
<protein>
    <recommendedName>
        <fullName evidence="1">PPM-type phosphatase domain-containing protein</fullName>
    </recommendedName>
</protein>
<sequence length="219" mass="24150">MDREIQQGNEYDGAGSTASVVLVHSLDKPASPWYSSQYVALTTIHVGDTRFLLCPVKDGRALPLTTFHHPDNPAESERLSRLGAGLVTDSFGENRWLGTLANTRAFGDTDAKRYGVTPEPDIATHILRGSEFAFVIGFSDGISDVADDQEILDLCRGAKHPQDAAKRVLRYAENLGSPDNATVLCVPLAGWGHVQGEDMTKDRRKERLSKVDIFRDRRK</sequence>
<evidence type="ECO:0000313" key="3">
    <source>
        <dbReference type="Proteomes" id="UP001219567"/>
    </source>
</evidence>
<organism evidence="2 3">
    <name type="scientific">Malassezia yamatoensis</name>
    <dbReference type="NCBI Taxonomy" id="253288"/>
    <lineage>
        <taxon>Eukaryota</taxon>
        <taxon>Fungi</taxon>
        <taxon>Dikarya</taxon>
        <taxon>Basidiomycota</taxon>
        <taxon>Ustilaginomycotina</taxon>
        <taxon>Malasseziomycetes</taxon>
        <taxon>Malasseziales</taxon>
        <taxon>Malasseziaceae</taxon>
        <taxon>Malassezia</taxon>
    </lineage>
</organism>
<dbReference type="Gene3D" id="3.60.40.10">
    <property type="entry name" value="PPM-type phosphatase domain"/>
    <property type="match status" value="1"/>
</dbReference>
<dbReference type="Proteomes" id="UP001219567">
    <property type="component" value="Chromosome 6"/>
</dbReference>
<dbReference type="AlphaFoldDB" id="A0AAJ6CIF4"/>